<dbReference type="EMBL" id="BTGU01000053">
    <property type="protein sequence ID" value="GMN54706.1"/>
    <property type="molecule type" value="Genomic_DNA"/>
</dbReference>
<gene>
    <name evidence="1" type="ORF">TIFTF001_023835</name>
</gene>
<evidence type="ECO:0000313" key="2">
    <source>
        <dbReference type="Proteomes" id="UP001187192"/>
    </source>
</evidence>
<name>A0AA88AXB7_FICCA</name>
<sequence>MFGQKYIFDTYRDLHLSGKCGNWWWCLWVSGQFAYVRASLCEALLDQWSKLVGTRIPVVDAVRVRLALAQSAGSVAGLLIWWLARLRCMKLVRWIDGLVHSVGWAVGGRRGPGCECRIGGGLKWGGAVGRQQWLVGGFGLA</sequence>
<protein>
    <submittedName>
        <fullName evidence="1">Uncharacterized protein</fullName>
    </submittedName>
</protein>
<organism evidence="1 2">
    <name type="scientific">Ficus carica</name>
    <name type="common">Common fig</name>
    <dbReference type="NCBI Taxonomy" id="3494"/>
    <lineage>
        <taxon>Eukaryota</taxon>
        <taxon>Viridiplantae</taxon>
        <taxon>Streptophyta</taxon>
        <taxon>Embryophyta</taxon>
        <taxon>Tracheophyta</taxon>
        <taxon>Spermatophyta</taxon>
        <taxon>Magnoliopsida</taxon>
        <taxon>eudicotyledons</taxon>
        <taxon>Gunneridae</taxon>
        <taxon>Pentapetalae</taxon>
        <taxon>rosids</taxon>
        <taxon>fabids</taxon>
        <taxon>Rosales</taxon>
        <taxon>Moraceae</taxon>
        <taxon>Ficeae</taxon>
        <taxon>Ficus</taxon>
    </lineage>
</organism>
<proteinExistence type="predicted"/>
<dbReference type="Proteomes" id="UP001187192">
    <property type="component" value="Unassembled WGS sequence"/>
</dbReference>
<dbReference type="AlphaFoldDB" id="A0AA88AXB7"/>
<comment type="caution">
    <text evidence="1">The sequence shown here is derived from an EMBL/GenBank/DDBJ whole genome shotgun (WGS) entry which is preliminary data.</text>
</comment>
<accession>A0AA88AXB7</accession>
<reference evidence="1" key="1">
    <citation type="submission" date="2023-07" db="EMBL/GenBank/DDBJ databases">
        <title>draft genome sequence of fig (Ficus carica).</title>
        <authorList>
            <person name="Takahashi T."/>
            <person name="Nishimura K."/>
        </authorList>
    </citation>
    <scope>NUCLEOTIDE SEQUENCE</scope>
</reference>
<keyword evidence="2" id="KW-1185">Reference proteome</keyword>
<evidence type="ECO:0000313" key="1">
    <source>
        <dbReference type="EMBL" id="GMN54706.1"/>
    </source>
</evidence>